<dbReference type="AlphaFoldDB" id="A0A4P7XKS3"/>
<reference evidence="1 2" key="1">
    <citation type="submission" date="2018-07" db="EMBL/GenBank/DDBJ databases">
        <title>Marsedoiliclastica nanhaica gen. nov. sp. nov., a novel marine hydrocarbonoclastic bacterium isolated from an in-situ enriched hydrocarbon-degrading consortium in deep-sea sediment.</title>
        <authorList>
            <person name="Dong C."/>
            <person name="Ma T."/>
            <person name="Liu R."/>
            <person name="Shao Z."/>
        </authorList>
    </citation>
    <scope>NUCLEOTIDE SEQUENCE [LARGE SCALE GENOMIC DNA]</scope>
    <source>
        <strain evidence="2">soil36-7</strain>
    </source>
</reference>
<dbReference type="KEGG" id="hmi:soil367_05450"/>
<protein>
    <submittedName>
        <fullName evidence="1">DUF2797 domain-containing protein</fullName>
    </submittedName>
</protein>
<sequence>MGCAPGGDGPVGYVLKVGQQRIDGNALLDRQLRLEFLGRILCRNCGRVTRKSFNQGHCFPCFRKLASCDNCIVSPEKCHHHLGSCREPAWGESFCMQPHLVYLSNSSGLKVGITRQTQAPTRWLDQGAESALPLYRTRTRYLAGLVEVAAKAHVADRTNWRAMLKGSPDPVELERERERVRELLNSDITALTQEHGHDAIVDLDDAPASWSYPVERWPEKVSSHNLDKNPVLEGRLEGIKGQYLIFDCGVINIRKYTAYEVALAESVVEAG</sequence>
<proteinExistence type="predicted"/>
<dbReference type="Proteomes" id="UP000298049">
    <property type="component" value="Chromosome"/>
</dbReference>
<organism evidence="1 2">
    <name type="scientific">Hydrocarboniclastica marina</name>
    <dbReference type="NCBI Taxonomy" id="2259620"/>
    <lineage>
        <taxon>Bacteria</taxon>
        <taxon>Pseudomonadati</taxon>
        <taxon>Pseudomonadota</taxon>
        <taxon>Gammaproteobacteria</taxon>
        <taxon>Alteromonadales</taxon>
        <taxon>Alteromonadaceae</taxon>
        <taxon>Hydrocarboniclastica</taxon>
    </lineage>
</organism>
<gene>
    <name evidence="1" type="ORF">soil367_05450</name>
</gene>
<dbReference type="RefSeq" id="WP_136550528.1">
    <property type="nucleotide sequence ID" value="NZ_CP031093.1"/>
</dbReference>
<dbReference type="OrthoDB" id="9775734at2"/>
<dbReference type="Pfam" id="PF10977">
    <property type="entry name" value="DUF2797"/>
    <property type="match status" value="1"/>
</dbReference>
<evidence type="ECO:0000313" key="2">
    <source>
        <dbReference type="Proteomes" id="UP000298049"/>
    </source>
</evidence>
<evidence type="ECO:0000313" key="1">
    <source>
        <dbReference type="EMBL" id="QCF27836.1"/>
    </source>
</evidence>
<dbReference type="EMBL" id="CP031093">
    <property type="protein sequence ID" value="QCF27836.1"/>
    <property type="molecule type" value="Genomic_DNA"/>
</dbReference>
<name>A0A4P7XKS3_9ALTE</name>
<accession>A0A4P7XKS3</accession>
<dbReference type="InterPro" id="IPR021246">
    <property type="entry name" value="DUF2797"/>
</dbReference>
<keyword evidence="2" id="KW-1185">Reference proteome</keyword>